<reference evidence="2 3" key="1">
    <citation type="submission" date="2020-12" db="EMBL/GenBank/DDBJ databases">
        <title>Metabolic potential, ecology and presence of endohyphal bacteria is reflected in genomic diversity of Mucoromycotina.</title>
        <authorList>
            <person name="Muszewska A."/>
            <person name="Okrasinska A."/>
            <person name="Steczkiewicz K."/>
            <person name="Drgas O."/>
            <person name="Orlowska M."/>
            <person name="Perlinska-Lenart U."/>
            <person name="Aleksandrzak-Piekarczyk T."/>
            <person name="Szatraj K."/>
            <person name="Zielenkiewicz U."/>
            <person name="Pilsyk S."/>
            <person name="Malc E."/>
            <person name="Mieczkowski P."/>
            <person name="Kruszewska J.S."/>
            <person name="Biernat P."/>
            <person name="Pawlowska J."/>
        </authorList>
    </citation>
    <scope>NUCLEOTIDE SEQUENCE [LARGE SCALE GENOMIC DNA]</scope>
    <source>
        <strain evidence="2 3">CBS 142.35</strain>
    </source>
</reference>
<feature type="region of interest" description="Disordered" evidence="1">
    <location>
        <begin position="211"/>
        <end position="267"/>
    </location>
</feature>
<sequence>MGPKGSTTAAVAIQNATKTILQAFADLNTKVTSSIESQNTAKDMLDLELFSMASRIKKIEEMLIELKELSIASPECPMQQQQQPATEIRIEHPKDSSNKDIKLSKEHIDSFIQEYGPNPDDDKSVKTIRKELGRYIRWATNDTANTILDTANNNNQLPSWKKMRRQEKNALLQIITEEAIRLKLPVNRCNENWFIVHLVYECWRNKIKYHNRKDKKDKEEKSTGAEAMDTDDEAAPTEKRKGPKKKAKKRKKDKRNKKSKNNNRNNQ</sequence>
<feature type="compositionally biased region" description="Basic and acidic residues" evidence="1">
    <location>
        <begin position="214"/>
        <end position="223"/>
    </location>
</feature>
<evidence type="ECO:0000313" key="3">
    <source>
        <dbReference type="Proteomes" id="UP000646827"/>
    </source>
</evidence>
<evidence type="ECO:0000313" key="2">
    <source>
        <dbReference type="EMBL" id="KAG2213293.1"/>
    </source>
</evidence>
<name>A0A8H7VE93_9FUNG</name>
<accession>A0A8H7VE93</accession>
<proteinExistence type="predicted"/>
<organism evidence="2 3">
    <name type="scientific">Circinella minor</name>
    <dbReference type="NCBI Taxonomy" id="1195481"/>
    <lineage>
        <taxon>Eukaryota</taxon>
        <taxon>Fungi</taxon>
        <taxon>Fungi incertae sedis</taxon>
        <taxon>Mucoromycota</taxon>
        <taxon>Mucoromycotina</taxon>
        <taxon>Mucoromycetes</taxon>
        <taxon>Mucorales</taxon>
        <taxon>Lichtheimiaceae</taxon>
        <taxon>Circinella</taxon>
    </lineage>
</organism>
<dbReference type="EMBL" id="JAEPRB010000694">
    <property type="protein sequence ID" value="KAG2213293.1"/>
    <property type="molecule type" value="Genomic_DNA"/>
</dbReference>
<protein>
    <submittedName>
        <fullName evidence="2">Uncharacterized protein</fullName>
    </submittedName>
</protein>
<comment type="caution">
    <text evidence="2">The sequence shown here is derived from an EMBL/GenBank/DDBJ whole genome shotgun (WGS) entry which is preliminary data.</text>
</comment>
<gene>
    <name evidence="2" type="ORF">INT45_014319</name>
</gene>
<evidence type="ECO:0000256" key="1">
    <source>
        <dbReference type="SAM" id="MobiDB-lite"/>
    </source>
</evidence>
<dbReference type="Proteomes" id="UP000646827">
    <property type="component" value="Unassembled WGS sequence"/>
</dbReference>
<keyword evidence="3" id="KW-1185">Reference proteome</keyword>
<feature type="compositionally biased region" description="Basic residues" evidence="1">
    <location>
        <begin position="241"/>
        <end position="261"/>
    </location>
</feature>
<dbReference type="AlphaFoldDB" id="A0A8H7VE93"/>